<gene>
    <name evidence="1" type="ORF">CSSPJE1EN2_LOCUS22599</name>
</gene>
<name>A0ABP1BXM9_9BRYO</name>
<accession>A0ABP1BXM9</accession>
<protein>
    <submittedName>
        <fullName evidence="1">Uncharacterized protein</fullName>
    </submittedName>
</protein>
<evidence type="ECO:0000313" key="1">
    <source>
        <dbReference type="EMBL" id="CAK9881200.1"/>
    </source>
</evidence>
<sequence length="93" mass="10187">MISNLLRCLRLEKMIWRWGKSGVISNVEFGMLLILPCVVLASFLSTTVASHHSPPVPSAPVVSSITSILFASGGDHYRECASRINQPDERCMG</sequence>
<organism evidence="1 2">
    <name type="scientific">Sphagnum jensenii</name>
    <dbReference type="NCBI Taxonomy" id="128206"/>
    <lineage>
        <taxon>Eukaryota</taxon>
        <taxon>Viridiplantae</taxon>
        <taxon>Streptophyta</taxon>
        <taxon>Embryophyta</taxon>
        <taxon>Bryophyta</taxon>
        <taxon>Sphagnophytina</taxon>
        <taxon>Sphagnopsida</taxon>
        <taxon>Sphagnales</taxon>
        <taxon>Sphagnaceae</taxon>
        <taxon>Sphagnum</taxon>
    </lineage>
</organism>
<keyword evidence="2" id="KW-1185">Reference proteome</keyword>
<reference evidence="1" key="1">
    <citation type="submission" date="2024-03" db="EMBL/GenBank/DDBJ databases">
        <authorList>
            <consortium name="ELIXIR-Norway"/>
            <consortium name="Elixir Norway"/>
        </authorList>
    </citation>
    <scope>NUCLEOTIDE SEQUENCE</scope>
</reference>
<evidence type="ECO:0000313" key="2">
    <source>
        <dbReference type="Proteomes" id="UP001497522"/>
    </source>
</evidence>
<dbReference type="Proteomes" id="UP001497522">
    <property type="component" value="Chromosome 8"/>
</dbReference>
<dbReference type="EMBL" id="OZ023709">
    <property type="protein sequence ID" value="CAK9881200.1"/>
    <property type="molecule type" value="Genomic_DNA"/>
</dbReference>
<proteinExistence type="predicted"/>